<dbReference type="PANTHER" id="PTHR34704:SF1">
    <property type="entry name" value="ATPASE"/>
    <property type="match status" value="1"/>
</dbReference>
<dbReference type="PANTHER" id="PTHR34704">
    <property type="entry name" value="ATPASE"/>
    <property type="match status" value="1"/>
</dbReference>
<dbReference type="InterPro" id="IPR004256">
    <property type="entry name" value="DUF234"/>
</dbReference>
<sequence length="296" mass="34473">MLLNQLRRFHDETFPDSMETLIAYFAVFGESGIEIDTTIPLSELIETKILDHYGEHYNRIHTGFLEDRQVIALLQAVAKGDRRIHSACRRAHISEAKGGELVDHLRTLGILDLEASREAPPEKSYPKQKLKREVARHRISHKLRFRSPFLRFWFRFVSPQHRRIEQGDYESVLQRFEEQDTAFTGLVFEEISQLYLRHQLGNDPYLRCGSYWDRVIELDILARAPDGGFIVGECKWTNTKVNRGELQKLQEKCALVGLEPEQIWLFAKRGFSNELDAMRSDTLVLVCAEEMKELIE</sequence>
<dbReference type="InterPro" id="IPR011335">
    <property type="entry name" value="Restrct_endonuc-II-like"/>
</dbReference>
<dbReference type="SUPFAM" id="SSF52980">
    <property type="entry name" value="Restriction endonuclease-like"/>
    <property type="match status" value="1"/>
</dbReference>
<protein>
    <submittedName>
        <fullName evidence="2">DUF234 domain-containing protein</fullName>
    </submittedName>
</protein>
<dbReference type="RefSeq" id="WP_345969888.1">
    <property type="nucleotide sequence ID" value="NZ_CP147920.1"/>
</dbReference>
<accession>A0ABZ3H8G8</accession>
<evidence type="ECO:0000313" key="2">
    <source>
        <dbReference type="EMBL" id="XAU14808.1"/>
    </source>
</evidence>
<dbReference type="Pfam" id="PF03008">
    <property type="entry name" value="DUF234"/>
    <property type="match status" value="1"/>
</dbReference>
<evidence type="ECO:0000313" key="3">
    <source>
        <dbReference type="Proteomes" id="UP001447842"/>
    </source>
</evidence>
<keyword evidence="3" id="KW-1185">Reference proteome</keyword>
<evidence type="ECO:0000259" key="1">
    <source>
        <dbReference type="Pfam" id="PF03008"/>
    </source>
</evidence>
<name>A0ABZ3H8G8_9BACT</name>
<reference evidence="2 3" key="1">
    <citation type="submission" date="2024-03" db="EMBL/GenBank/DDBJ databases">
        <title>Sulfurimonas sp. HSL3-1.</title>
        <authorList>
            <person name="Wang S."/>
        </authorList>
    </citation>
    <scope>NUCLEOTIDE SEQUENCE [LARGE SCALE GENOMIC DNA]</scope>
    <source>
        <strain evidence="2 3">HSL3-1</strain>
    </source>
</reference>
<proteinExistence type="predicted"/>
<dbReference type="Proteomes" id="UP001447842">
    <property type="component" value="Chromosome"/>
</dbReference>
<gene>
    <name evidence="2" type="ORF">WCY31_11260</name>
</gene>
<feature type="domain" description="DUF234" evidence="1">
    <location>
        <begin position="153"/>
        <end position="241"/>
    </location>
</feature>
<dbReference type="EMBL" id="CP147920">
    <property type="protein sequence ID" value="XAU14808.1"/>
    <property type="molecule type" value="Genomic_DNA"/>
</dbReference>
<organism evidence="2 3">
    <name type="scientific">Sulfurimonas diazotrophicus</name>
    <dbReference type="NCBI Taxonomy" id="3131939"/>
    <lineage>
        <taxon>Bacteria</taxon>
        <taxon>Pseudomonadati</taxon>
        <taxon>Campylobacterota</taxon>
        <taxon>Epsilonproteobacteria</taxon>
        <taxon>Campylobacterales</taxon>
        <taxon>Sulfurimonadaceae</taxon>
        <taxon>Sulfurimonas</taxon>
    </lineage>
</organism>